<dbReference type="GO" id="GO:0052650">
    <property type="term" value="F:all-trans-retinol dehydrogenase (NADP+) activity"/>
    <property type="evidence" value="ECO:0007669"/>
    <property type="project" value="UniProtKB-ARBA"/>
</dbReference>
<dbReference type="PRINTS" id="PR00080">
    <property type="entry name" value="SDRFAMILY"/>
</dbReference>
<evidence type="ECO:0000256" key="6">
    <source>
        <dbReference type="ARBA" id="ARBA00023002"/>
    </source>
</evidence>
<organism evidence="14 15">
    <name type="scientific">Cadophora malorum</name>
    <dbReference type="NCBI Taxonomy" id="108018"/>
    <lineage>
        <taxon>Eukaryota</taxon>
        <taxon>Fungi</taxon>
        <taxon>Dikarya</taxon>
        <taxon>Ascomycota</taxon>
        <taxon>Pezizomycotina</taxon>
        <taxon>Leotiomycetes</taxon>
        <taxon>Helotiales</taxon>
        <taxon>Ploettnerulaceae</taxon>
        <taxon>Cadophora</taxon>
    </lineage>
</organism>
<dbReference type="AlphaFoldDB" id="A0A8H7WE19"/>
<dbReference type="InterPro" id="IPR036291">
    <property type="entry name" value="NAD(P)-bd_dom_sf"/>
</dbReference>
<evidence type="ECO:0000313" key="15">
    <source>
        <dbReference type="Proteomes" id="UP000664132"/>
    </source>
</evidence>
<evidence type="ECO:0000256" key="11">
    <source>
        <dbReference type="ARBA" id="ARBA00082544"/>
    </source>
</evidence>
<comment type="subcellular location">
    <subcellularLocation>
        <location evidence="1">Membrane</location>
        <topology evidence="1">Multi-pass membrane protein</topology>
    </subcellularLocation>
</comment>
<dbReference type="EMBL" id="JAFJYH010000039">
    <property type="protein sequence ID" value="KAG4423122.1"/>
    <property type="molecule type" value="Genomic_DNA"/>
</dbReference>
<dbReference type="SUPFAM" id="SSF51735">
    <property type="entry name" value="NAD(P)-binding Rossmann-fold domains"/>
    <property type="match status" value="1"/>
</dbReference>
<dbReference type="OrthoDB" id="5840532at2759"/>
<accession>A0A8H7WE19</accession>
<evidence type="ECO:0000256" key="9">
    <source>
        <dbReference type="ARBA" id="ARBA00059620"/>
    </source>
</evidence>
<keyword evidence="7" id="KW-0443">Lipid metabolism</keyword>
<dbReference type="InterPro" id="IPR020904">
    <property type="entry name" value="Sc_DH/Rdtase_CS"/>
</dbReference>
<evidence type="ECO:0000256" key="8">
    <source>
        <dbReference type="ARBA" id="ARBA00023136"/>
    </source>
</evidence>
<evidence type="ECO:0000256" key="4">
    <source>
        <dbReference type="ARBA" id="ARBA00022857"/>
    </source>
</evidence>
<gene>
    <name evidence="14" type="ORF">IFR04_003759</name>
</gene>
<keyword evidence="3 13" id="KW-0812">Transmembrane</keyword>
<dbReference type="PRINTS" id="PR00081">
    <property type="entry name" value="GDHRDH"/>
</dbReference>
<dbReference type="PANTHER" id="PTHR24322:SF736">
    <property type="entry name" value="RETINOL DEHYDROGENASE 10"/>
    <property type="match status" value="1"/>
</dbReference>
<keyword evidence="4" id="KW-0521">NADP</keyword>
<feature type="transmembrane region" description="Helical" evidence="13">
    <location>
        <begin position="21"/>
        <end position="41"/>
    </location>
</feature>
<feature type="transmembrane region" description="Helical" evidence="13">
    <location>
        <begin position="92"/>
        <end position="112"/>
    </location>
</feature>
<protein>
    <recommendedName>
        <fullName evidence="10">Short-chain dehydrogenase/reductase 3</fullName>
    </recommendedName>
    <alternativeName>
        <fullName evidence="11">Retinal short-chain dehydrogenase/reductase 1</fullName>
    </alternativeName>
</protein>
<keyword evidence="5 13" id="KW-1133">Transmembrane helix</keyword>
<dbReference type="CDD" id="cd05339">
    <property type="entry name" value="17beta-HSDXI-like_SDR_c"/>
    <property type="match status" value="1"/>
</dbReference>
<comment type="function">
    <text evidence="9">Catalyzes the reduction of all-trans-retinal to all-trans-retinol in the presence of NADPH.</text>
</comment>
<proteinExistence type="inferred from homology"/>
<evidence type="ECO:0000256" key="1">
    <source>
        <dbReference type="ARBA" id="ARBA00004141"/>
    </source>
</evidence>
<keyword evidence="8 13" id="KW-0472">Membrane</keyword>
<evidence type="ECO:0000256" key="7">
    <source>
        <dbReference type="ARBA" id="ARBA00023098"/>
    </source>
</evidence>
<evidence type="ECO:0000256" key="3">
    <source>
        <dbReference type="ARBA" id="ARBA00022692"/>
    </source>
</evidence>
<reference evidence="14" key="1">
    <citation type="submission" date="2021-02" db="EMBL/GenBank/DDBJ databases">
        <title>Genome sequence Cadophora malorum strain M34.</title>
        <authorList>
            <person name="Stefanovic E."/>
            <person name="Vu D."/>
            <person name="Scully C."/>
            <person name="Dijksterhuis J."/>
            <person name="Roader J."/>
            <person name="Houbraken J."/>
        </authorList>
    </citation>
    <scope>NUCLEOTIDE SEQUENCE</scope>
    <source>
        <strain evidence="14">M34</strain>
    </source>
</reference>
<keyword evidence="6" id="KW-0560">Oxidoreductase</keyword>
<dbReference type="Gene3D" id="3.40.50.720">
    <property type="entry name" value="NAD(P)-binding Rossmann-like Domain"/>
    <property type="match status" value="1"/>
</dbReference>
<comment type="similarity">
    <text evidence="2 12">Belongs to the short-chain dehydrogenases/reductases (SDR) family.</text>
</comment>
<name>A0A8H7WE19_9HELO</name>
<evidence type="ECO:0000313" key="14">
    <source>
        <dbReference type="EMBL" id="KAG4423122.1"/>
    </source>
</evidence>
<feature type="transmembrane region" description="Helical" evidence="13">
    <location>
        <begin position="47"/>
        <end position="71"/>
    </location>
</feature>
<keyword evidence="15" id="KW-1185">Reference proteome</keyword>
<dbReference type="Pfam" id="PF00106">
    <property type="entry name" value="adh_short"/>
    <property type="match status" value="1"/>
</dbReference>
<dbReference type="Proteomes" id="UP000664132">
    <property type="component" value="Unassembled WGS sequence"/>
</dbReference>
<evidence type="ECO:0000256" key="5">
    <source>
        <dbReference type="ARBA" id="ARBA00022989"/>
    </source>
</evidence>
<dbReference type="FunFam" id="3.40.50.720:FF:000131">
    <property type="entry name" value="Short-chain dehydrogenase/reductase 3"/>
    <property type="match status" value="1"/>
</dbReference>
<dbReference type="PANTHER" id="PTHR24322">
    <property type="entry name" value="PKSB"/>
    <property type="match status" value="1"/>
</dbReference>
<sequence length="353" mass="37829">MSFQPTPSRELSWAKPLSIDLILKVLNVTFLHPFVAWMVPLCMRAQAMTWTATAMQVAIGYASLLTALYFLGVLNRQIAYSKPRKVDFSEEVIVVTGGASGLGLLIAEVYGMRGATVAVLDVKDLEAGEARGVSVYKCDVGDKEQVAKVAVEIERDLGTPTILINNAAIVNGKPLLDLSIDEIDRTFRVNVLSHFYTIKAFLPGMIRAKTGTIVTISSVLGQLGAASLSDYTASKAGITALHKSLAAELKDTPEIKTILVSPGQLSTPLFNGVKTPNSFLAPLLEPVDVAKEVIAAIDSGSSAVLAMPLYARWIDWVNVLPVGVQTIVRKMAGLDSAMKGFVGRNVGEKESLI</sequence>
<dbReference type="PROSITE" id="PS00061">
    <property type="entry name" value="ADH_SHORT"/>
    <property type="match status" value="1"/>
</dbReference>
<evidence type="ECO:0000256" key="13">
    <source>
        <dbReference type="SAM" id="Phobius"/>
    </source>
</evidence>
<evidence type="ECO:0000256" key="12">
    <source>
        <dbReference type="RuleBase" id="RU000363"/>
    </source>
</evidence>
<dbReference type="GO" id="GO:0016020">
    <property type="term" value="C:membrane"/>
    <property type="evidence" value="ECO:0007669"/>
    <property type="project" value="UniProtKB-SubCell"/>
</dbReference>
<evidence type="ECO:0000256" key="10">
    <source>
        <dbReference type="ARBA" id="ARBA00068717"/>
    </source>
</evidence>
<evidence type="ECO:0000256" key="2">
    <source>
        <dbReference type="ARBA" id="ARBA00006484"/>
    </source>
</evidence>
<dbReference type="InterPro" id="IPR002347">
    <property type="entry name" value="SDR_fam"/>
</dbReference>
<comment type="caution">
    <text evidence="14">The sequence shown here is derived from an EMBL/GenBank/DDBJ whole genome shotgun (WGS) entry which is preliminary data.</text>
</comment>